<feature type="non-terminal residue" evidence="1">
    <location>
        <position position="1"/>
    </location>
</feature>
<protein>
    <submittedName>
        <fullName evidence="1">Uncharacterized protein</fullName>
    </submittedName>
</protein>
<keyword evidence="2" id="KW-1185">Reference proteome</keyword>
<organism evidence="1 2">
    <name type="scientific">Trifolium medium</name>
    <dbReference type="NCBI Taxonomy" id="97028"/>
    <lineage>
        <taxon>Eukaryota</taxon>
        <taxon>Viridiplantae</taxon>
        <taxon>Streptophyta</taxon>
        <taxon>Embryophyta</taxon>
        <taxon>Tracheophyta</taxon>
        <taxon>Spermatophyta</taxon>
        <taxon>Magnoliopsida</taxon>
        <taxon>eudicotyledons</taxon>
        <taxon>Gunneridae</taxon>
        <taxon>Pentapetalae</taxon>
        <taxon>rosids</taxon>
        <taxon>fabids</taxon>
        <taxon>Fabales</taxon>
        <taxon>Fabaceae</taxon>
        <taxon>Papilionoideae</taxon>
        <taxon>50 kb inversion clade</taxon>
        <taxon>NPAAA clade</taxon>
        <taxon>Hologalegina</taxon>
        <taxon>IRL clade</taxon>
        <taxon>Trifolieae</taxon>
        <taxon>Trifolium</taxon>
    </lineage>
</organism>
<name>A0A392TGN0_9FABA</name>
<evidence type="ECO:0000313" key="1">
    <source>
        <dbReference type="EMBL" id="MCI59075.1"/>
    </source>
</evidence>
<proteinExistence type="predicted"/>
<sequence>EPEGLWFKVLAVKYGIKTGQVDSGGSRASSRWKVIHSIRYETSTWKEVVW</sequence>
<dbReference type="Proteomes" id="UP000265520">
    <property type="component" value="Unassembled WGS sequence"/>
</dbReference>
<evidence type="ECO:0000313" key="2">
    <source>
        <dbReference type="Proteomes" id="UP000265520"/>
    </source>
</evidence>
<dbReference type="EMBL" id="LXQA010556730">
    <property type="protein sequence ID" value="MCI59075.1"/>
    <property type="molecule type" value="Genomic_DNA"/>
</dbReference>
<accession>A0A392TGN0</accession>
<reference evidence="1 2" key="1">
    <citation type="journal article" date="2018" name="Front. Plant Sci.">
        <title>Red Clover (Trifolium pratense) and Zigzag Clover (T. medium) - A Picture of Genomic Similarities and Differences.</title>
        <authorList>
            <person name="Dluhosova J."/>
            <person name="Istvanek J."/>
            <person name="Nedelnik J."/>
            <person name="Repkova J."/>
        </authorList>
    </citation>
    <scope>NUCLEOTIDE SEQUENCE [LARGE SCALE GENOMIC DNA]</scope>
    <source>
        <strain evidence="2">cv. 10/8</strain>
        <tissue evidence="1">Leaf</tissue>
    </source>
</reference>
<comment type="caution">
    <text evidence="1">The sequence shown here is derived from an EMBL/GenBank/DDBJ whole genome shotgun (WGS) entry which is preliminary data.</text>
</comment>
<dbReference type="AlphaFoldDB" id="A0A392TGN0"/>